<evidence type="ECO:0000313" key="2">
    <source>
        <dbReference type="Proteomes" id="UP000019086"/>
    </source>
</evidence>
<dbReference type="PATRIC" id="fig|1263832.3.peg.95"/>
<reference evidence="1 2" key="1">
    <citation type="submission" date="2013-12" db="EMBL/GenBank/DDBJ databases">
        <title>Annotation of the Bibersteinia trehalosi USDA-ARS-USMARC-190 complete genome.</title>
        <authorList>
            <person name="Harhay G.P."/>
            <person name="McVey S."/>
            <person name="Clawson M.L."/>
            <person name="Bono J."/>
            <person name="Heaton M.P."/>
            <person name="Chitko-Mckown C.G."/>
            <person name="Harhay D.M."/>
            <person name="Smith T.P.L."/>
        </authorList>
    </citation>
    <scope>NUCLEOTIDE SEQUENCE [LARGE SCALE GENOMIC DNA]</scope>
    <source>
        <strain evidence="1 2">USDA-ARS-USMARC-190</strain>
    </source>
</reference>
<dbReference type="EMBL" id="CP006956">
    <property type="protein sequence ID" value="AHG85331.1"/>
    <property type="molecule type" value="Genomic_DNA"/>
</dbReference>
<protein>
    <submittedName>
        <fullName evidence="1">Uncharacterized protein</fullName>
    </submittedName>
</protein>
<gene>
    <name evidence="1" type="ORF">F544_960</name>
</gene>
<evidence type="ECO:0000313" key="1">
    <source>
        <dbReference type="EMBL" id="AHG85331.1"/>
    </source>
</evidence>
<sequence>MLAGSVGCISIFIGVDFKKTPFVRLIFKDSGINCFFNPAIKWQMISKEIS</sequence>
<accession>W0R3L3</accession>
<dbReference type="KEGG" id="btra:F544_960"/>
<dbReference type="AlphaFoldDB" id="W0R3L3"/>
<name>W0R3L3_BIBTR</name>
<dbReference type="Proteomes" id="UP000019086">
    <property type="component" value="Chromosome"/>
</dbReference>
<organism evidence="1 2">
    <name type="scientific">Bibersteinia trehalosi USDA-ARS-USMARC-190</name>
    <dbReference type="NCBI Taxonomy" id="1263832"/>
    <lineage>
        <taxon>Bacteria</taxon>
        <taxon>Pseudomonadati</taxon>
        <taxon>Pseudomonadota</taxon>
        <taxon>Gammaproteobacteria</taxon>
        <taxon>Pasteurellales</taxon>
        <taxon>Pasteurellaceae</taxon>
        <taxon>Bibersteinia</taxon>
    </lineage>
</organism>
<dbReference type="HOGENOM" id="CLU_3115015_0_0_6"/>
<proteinExistence type="predicted"/>